<dbReference type="InterPro" id="IPR029044">
    <property type="entry name" value="Nucleotide-diphossugar_trans"/>
</dbReference>
<sequence>MSSNNVTLKITNMPSICVSMIVKNESNIICRFLDSIKSFVDYICICDTGSTDNTIEVIEKYFIENNLKGHVFSKEFVNFAENRNYALEESREYGDYILLLDADMKLVNSEKIDKTKLKLDGKGYSIKQCGGNLEYYNLRLVPSNITSEYIGVTHEYLSFNGKTENLSDIYIDDKGDGGCKKDKFTRDEKLLRTGLQNDSGNTRYYFYLANTLRDLKKYDEAIKYYKERIGKGGWDEEIFYSHYQIGLCYEYMGPSHEAHMEKAYMDAWEIRPTRAEPLYHLAKYYRINGKHARSWAYAMVGKDIKLPNDRLFVHTDKYGVNFDREIAIVSYYIPIANKTHVLFKRIFQENVGMLDMSNYSFYRKTFIPDSRKNYSCKHTLKQEGFNINYTGSTPCIIPNKQGGYDFLIRMVNYSITNKGEYTGYEESNIVSSIYKKLSLGANLEINDQEDKYFTLDGIIGEPNNWGGKKLHGIEDMKIFYKNDSLKLIGNTCTKDRKISIVTGELMPIFSYNYLDMIDDHCEKNWCVIPRDDDKLQIVYKWHPLTIIEADMASGNVEIIKEMKMPAIFNFVRGSTDGCLYENNIFFLGHIVEHNSPRRYSNIVVKFDNNMDYVGCSYPFKLSDSSIEYCLGMIIEDDRIIFSYSENDASSKVAIINRERFFKEHWMH</sequence>
<dbReference type="PANTHER" id="PTHR43630:SF2">
    <property type="entry name" value="GLYCOSYLTRANSFERASE"/>
    <property type="match status" value="1"/>
</dbReference>
<evidence type="ECO:0000259" key="1">
    <source>
        <dbReference type="Pfam" id="PF00535"/>
    </source>
</evidence>
<dbReference type="PANTHER" id="PTHR43630">
    <property type="entry name" value="POLY-BETA-1,6-N-ACETYL-D-GLUCOSAMINE SYNTHASE"/>
    <property type="match status" value="1"/>
</dbReference>
<dbReference type="InterPro" id="IPR011990">
    <property type="entry name" value="TPR-like_helical_dom_sf"/>
</dbReference>
<reference evidence="2" key="1">
    <citation type="journal article" date="2020" name="Nature">
        <title>Giant virus diversity and host interactions through global metagenomics.</title>
        <authorList>
            <person name="Schulz F."/>
            <person name="Roux S."/>
            <person name="Paez-Espino D."/>
            <person name="Jungbluth S."/>
            <person name="Walsh D.A."/>
            <person name="Denef V.J."/>
            <person name="McMahon K.D."/>
            <person name="Konstantinidis K.T."/>
            <person name="Eloe-Fadrosh E.A."/>
            <person name="Kyrpides N.C."/>
            <person name="Woyke T."/>
        </authorList>
    </citation>
    <scope>NUCLEOTIDE SEQUENCE</scope>
    <source>
        <strain evidence="2">GVMAG-M-3300027833-11</strain>
    </source>
</reference>
<dbReference type="SUPFAM" id="SSF53448">
    <property type="entry name" value="Nucleotide-diphospho-sugar transferases"/>
    <property type="match status" value="1"/>
</dbReference>
<dbReference type="EMBL" id="MN740504">
    <property type="protein sequence ID" value="QHU30175.1"/>
    <property type="molecule type" value="Genomic_DNA"/>
</dbReference>
<accession>A0A6C0LJK2</accession>
<dbReference type="SUPFAM" id="SSF48452">
    <property type="entry name" value="TPR-like"/>
    <property type="match status" value="1"/>
</dbReference>
<dbReference type="Pfam" id="PF00535">
    <property type="entry name" value="Glycos_transf_2"/>
    <property type="match status" value="1"/>
</dbReference>
<feature type="domain" description="Glycosyltransferase 2-like" evidence="1">
    <location>
        <begin position="18"/>
        <end position="104"/>
    </location>
</feature>
<evidence type="ECO:0000313" key="2">
    <source>
        <dbReference type="EMBL" id="QHU30175.1"/>
    </source>
</evidence>
<proteinExistence type="predicted"/>
<protein>
    <recommendedName>
        <fullName evidence="1">Glycosyltransferase 2-like domain-containing protein</fullName>
    </recommendedName>
</protein>
<organism evidence="2">
    <name type="scientific">viral metagenome</name>
    <dbReference type="NCBI Taxonomy" id="1070528"/>
    <lineage>
        <taxon>unclassified sequences</taxon>
        <taxon>metagenomes</taxon>
        <taxon>organismal metagenomes</taxon>
    </lineage>
</organism>
<dbReference type="Gene3D" id="3.90.550.10">
    <property type="entry name" value="Spore Coat Polysaccharide Biosynthesis Protein SpsA, Chain A"/>
    <property type="match status" value="1"/>
</dbReference>
<dbReference type="Gene3D" id="1.25.40.10">
    <property type="entry name" value="Tetratricopeptide repeat domain"/>
    <property type="match status" value="1"/>
</dbReference>
<dbReference type="AlphaFoldDB" id="A0A6C0LJK2"/>
<name>A0A6C0LJK2_9ZZZZ</name>
<dbReference type="InterPro" id="IPR001173">
    <property type="entry name" value="Glyco_trans_2-like"/>
</dbReference>